<evidence type="ECO:0000313" key="1">
    <source>
        <dbReference type="EMBL" id="TDD35121.1"/>
    </source>
</evidence>
<dbReference type="Proteomes" id="UP000295302">
    <property type="component" value="Unassembled WGS sequence"/>
</dbReference>
<evidence type="ECO:0000313" key="2">
    <source>
        <dbReference type="Proteomes" id="UP000295302"/>
    </source>
</evidence>
<proteinExistence type="predicted"/>
<organism evidence="1 2">
    <name type="scientific">Nonomuraea terrae</name>
    <dbReference type="NCBI Taxonomy" id="2530383"/>
    <lineage>
        <taxon>Bacteria</taxon>
        <taxon>Bacillati</taxon>
        <taxon>Actinomycetota</taxon>
        <taxon>Actinomycetes</taxon>
        <taxon>Streptosporangiales</taxon>
        <taxon>Streptosporangiaceae</taxon>
        <taxon>Nonomuraea</taxon>
    </lineage>
</organism>
<dbReference type="SUPFAM" id="SSF48371">
    <property type="entry name" value="ARM repeat"/>
    <property type="match status" value="1"/>
</dbReference>
<protein>
    <recommendedName>
        <fullName evidence="3">HEAT repeat domain-containing protein</fullName>
    </recommendedName>
</protein>
<keyword evidence="2" id="KW-1185">Reference proteome</keyword>
<dbReference type="RefSeq" id="WP_132621384.1">
    <property type="nucleotide sequence ID" value="NZ_SMKQ01000223.1"/>
</dbReference>
<evidence type="ECO:0008006" key="3">
    <source>
        <dbReference type="Google" id="ProtNLM"/>
    </source>
</evidence>
<dbReference type="InterPro" id="IPR016024">
    <property type="entry name" value="ARM-type_fold"/>
</dbReference>
<dbReference type="Gene3D" id="1.25.10.10">
    <property type="entry name" value="Leucine-rich Repeat Variant"/>
    <property type="match status" value="1"/>
</dbReference>
<sequence length="711" mass="75020">MTLDWAALKHAYGSAGDIPQALRDAVGEDPERAAEAIEHLFSSIYHQGTLYPATPHAVPYLAGFAADPGTPRRAAFVGLLGAIASTGDAGPEVLADVEAALAHEAGRLLPLLDDADAELRHLATHLLGNLPRECAAEVVPALRARRRRERSPRVVAGLLAAAGRLDPSGSAGWLAEELAPGKPAAARAGALWAIVHAGLPWPDAASEVVLDCWLDGSPLTNWIWSDDPFGEVVARSDSAAFAELCRTLLERGTPEAAEKAVDAAYERCTRSRSARAECAPLLAAGVHHPDLGVRVAAARAICDVPWAAPAAADALAAYVADPPPAAVEDANSSEGRLFAAALEILVVLDDPRWREPFMAALVSGGIVPHLVGLLVDSDVAVDPALLAVVRRRLAASPLEWQEQGGGYDELLARNRWSNELSALTRLLRHWGPDAADAVPELIRLVPYEGWWAVSAIAAIGPAALAAVPALTRARDDAEVSWRHRLECAQALVAVTGDVARLAFCVAEASGGEPVLAARAALRHGLPLDDLLPALRDLATVDRGDDASDVQARIDAGRLLLEAGDAHAPLLAAAGALDSGRRVAQAAELAGLIGPHAADLVPRLRQLLDDRHDHADVALAIRRVTGEGAPLVDAVRRRVPRMGAGNWLVEALCELGPDAAPLLPELRELAYGDAAIGGIGTYGHQVRQDEEERRQLVTVLAELTAVPRSWKR</sequence>
<name>A0A4R4XU57_9ACTN</name>
<comment type="caution">
    <text evidence="1">The sequence shown here is derived from an EMBL/GenBank/DDBJ whole genome shotgun (WGS) entry which is preliminary data.</text>
</comment>
<gene>
    <name evidence="1" type="ORF">E1286_40030</name>
</gene>
<dbReference type="EMBL" id="SMKQ01000223">
    <property type="protein sequence ID" value="TDD35121.1"/>
    <property type="molecule type" value="Genomic_DNA"/>
</dbReference>
<reference evidence="1 2" key="1">
    <citation type="submission" date="2019-03" db="EMBL/GenBank/DDBJ databases">
        <title>Draft genome sequences of novel Actinobacteria.</title>
        <authorList>
            <person name="Sahin N."/>
            <person name="Ay H."/>
            <person name="Saygin H."/>
        </authorList>
    </citation>
    <scope>NUCLEOTIDE SEQUENCE [LARGE SCALE GENOMIC DNA]</scope>
    <source>
        <strain evidence="1 2">CH32</strain>
    </source>
</reference>
<dbReference type="OrthoDB" id="292843at2"/>
<dbReference type="AlphaFoldDB" id="A0A4R4XU57"/>
<dbReference type="InterPro" id="IPR011989">
    <property type="entry name" value="ARM-like"/>
</dbReference>
<accession>A0A4R4XU57</accession>